<keyword evidence="2" id="KW-1133">Transmembrane helix</keyword>
<feature type="domain" description="ShKT" evidence="3">
    <location>
        <begin position="294"/>
        <end position="328"/>
    </location>
</feature>
<dbReference type="WormBase" id="SRAE_2000016900">
    <property type="protein sequence ID" value="SRP03456"/>
    <property type="gene ID" value="WBGene00260359"/>
</dbReference>
<dbReference type="PROSITE" id="PS51670">
    <property type="entry name" value="SHKT"/>
    <property type="match status" value="1"/>
</dbReference>
<dbReference type="AlphaFoldDB" id="A0A090MXI4"/>
<dbReference type="PANTHER" id="PTHR37431">
    <property type="entry name" value="PROTEIN CBG06927"/>
    <property type="match status" value="1"/>
</dbReference>
<feature type="transmembrane region" description="Helical" evidence="2">
    <location>
        <begin position="7"/>
        <end position="26"/>
    </location>
</feature>
<evidence type="ECO:0000313" key="6">
    <source>
        <dbReference type="WBParaSite" id="SRAE_2000016900.1"/>
    </source>
</evidence>
<evidence type="ECO:0000259" key="3">
    <source>
        <dbReference type="PROSITE" id="PS51670"/>
    </source>
</evidence>
<dbReference type="Proteomes" id="UP000035682">
    <property type="component" value="Unplaced"/>
</dbReference>
<evidence type="ECO:0000313" key="5">
    <source>
        <dbReference type="Proteomes" id="UP000035682"/>
    </source>
</evidence>
<sequence>MFVLNKIYWIKILYFFILLSPIINVISEKELHEFCPHIYNEQIQNCVLPVSQYAKILHQQNGQSMTSEFNQAFSIPKVGKDVFHELCRLIRNFNSCIVKSRDECPKHITINLIDASYGYLCNEAHDIFLNSAECLMELDLQPDIKQCHDETLQEIETISTTTAITLLLKLDRMCSALNYFSSCVKIPIKEKCGNEAWHVIYHVLKHTTKTLMPGCTFNYNHHIGKHYIKKVSNHEDIDNFNQNLEKQDKELKNNNDNEDKIKKYKIDDKLISTIDYNNELFESTSSKNNLMLNCLDTNPHCERLQRACLLPTYKIKMQTECPLTCNLCTHYDKFSKDNHNVDYNSSTFQVQTSYLLTIALIFCFTNYEFLHL</sequence>
<evidence type="ECO:0000313" key="7">
    <source>
        <dbReference type="WormBase" id="SRAE_2000016900"/>
    </source>
</evidence>
<protein>
    <submittedName>
        <fullName evidence="4 6">ShKT domain-containing protein</fullName>
    </submittedName>
</protein>
<gene>
    <name evidence="4 6 7" type="ORF">SRAE_2000016900</name>
</gene>
<dbReference type="WBParaSite" id="SRAE_2000016900.1">
    <property type="protein sequence ID" value="SRAE_2000016900.1"/>
    <property type="gene ID" value="WBGene00260359"/>
</dbReference>
<evidence type="ECO:0000256" key="1">
    <source>
        <dbReference type="PROSITE-ProRule" id="PRU01005"/>
    </source>
</evidence>
<feature type="disulfide bond" evidence="1">
    <location>
        <begin position="294"/>
        <end position="328"/>
    </location>
</feature>
<proteinExistence type="predicted"/>
<keyword evidence="5" id="KW-1185">Reference proteome</keyword>
<name>A0A090MXI4_STRRB</name>
<organism evidence="4">
    <name type="scientific">Strongyloides ratti</name>
    <name type="common">Parasitic roundworm</name>
    <dbReference type="NCBI Taxonomy" id="34506"/>
    <lineage>
        <taxon>Eukaryota</taxon>
        <taxon>Metazoa</taxon>
        <taxon>Ecdysozoa</taxon>
        <taxon>Nematoda</taxon>
        <taxon>Chromadorea</taxon>
        <taxon>Rhabditida</taxon>
        <taxon>Tylenchina</taxon>
        <taxon>Panagrolaimomorpha</taxon>
        <taxon>Strongyloidoidea</taxon>
        <taxon>Strongyloididae</taxon>
        <taxon>Strongyloides</taxon>
    </lineage>
</organism>
<reference evidence="6" key="2">
    <citation type="submission" date="2020-12" db="UniProtKB">
        <authorList>
            <consortium name="WormBaseParasite"/>
        </authorList>
    </citation>
    <scope>IDENTIFICATION</scope>
</reference>
<dbReference type="EMBL" id="LN609529">
    <property type="protein sequence ID" value="CEF65489.1"/>
    <property type="molecule type" value="Genomic_DNA"/>
</dbReference>
<keyword evidence="1" id="KW-1015">Disulfide bond</keyword>
<dbReference type="SMART" id="SM00254">
    <property type="entry name" value="ShKT"/>
    <property type="match status" value="1"/>
</dbReference>
<dbReference type="GeneID" id="36377853"/>
<dbReference type="Pfam" id="PF01549">
    <property type="entry name" value="ShK"/>
    <property type="match status" value="1"/>
</dbReference>
<evidence type="ECO:0000256" key="2">
    <source>
        <dbReference type="SAM" id="Phobius"/>
    </source>
</evidence>
<accession>A0A090MXI4</accession>
<dbReference type="CTD" id="36377853"/>
<comment type="caution">
    <text evidence="1">Lacks conserved residue(s) required for the propagation of feature annotation.</text>
</comment>
<reference evidence="4 5" key="1">
    <citation type="submission" date="2014-09" db="EMBL/GenBank/DDBJ databases">
        <authorList>
            <person name="Martin A.A."/>
        </authorList>
    </citation>
    <scope>NUCLEOTIDE SEQUENCE</scope>
    <source>
        <strain evidence="5">ED321</strain>
        <strain evidence="4">ED321 Heterogonic</strain>
    </source>
</reference>
<keyword evidence="2" id="KW-0472">Membrane</keyword>
<dbReference type="OrthoDB" id="5912690at2759"/>
<dbReference type="InterPro" id="IPR003582">
    <property type="entry name" value="ShKT_dom"/>
</dbReference>
<keyword evidence="2" id="KW-0812">Transmembrane</keyword>
<evidence type="ECO:0000313" key="4">
    <source>
        <dbReference type="EMBL" id="CEF65489.1"/>
    </source>
</evidence>
<dbReference type="RefSeq" id="XP_024504689.1">
    <property type="nucleotide sequence ID" value="XM_024650965.1"/>
</dbReference>
<dbReference type="PANTHER" id="PTHR37431:SF3">
    <property type="entry name" value="DUF19 DOMAIN-CONTAINING PROTEIN"/>
    <property type="match status" value="1"/>
</dbReference>